<accession>A0A8R7PSL3</accession>
<proteinExistence type="predicted"/>
<protein>
    <submittedName>
        <fullName evidence="1">Uncharacterized protein</fullName>
    </submittedName>
</protein>
<evidence type="ECO:0000313" key="1">
    <source>
        <dbReference type="EnsemblPlants" id="TuG1812G0300002203.01.T01"/>
    </source>
</evidence>
<organism evidence="1 2">
    <name type="scientific">Triticum urartu</name>
    <name type="common">Red wild einkorn</name>
    <name type="synonym">Crithodium urartu</name>
    <dbReference type="NCBI Taxonomy" id="4572"/>
    <lineage>
        <taxon>Eukaryota</taxon>
        <taxon>Viridiplantae</taxon>
        <taxon>Streptophyta</taxon>
        <taxon>Embryophyta</taxon>
        <taxon>Tracheophyta</taxon>
        <taxon>Spermatophyta</taxon>
        <taxon>Magnoliopsida</taxon>
        <taxon>Liliopsida</taxon>
        <taxon>Poales</taxon>
        <taxon>Poaceae</taxon>
        <taxon>BOP clade</taxon>
        <taxon>Pooideae</taxon>
        <taxon>Triticodae</taxon>
        <taxon>Triticeae</taxon>
        <taxon>Triticinae</taxon>
        <taxon>Triticum</taxon>
    </lineage>
</organism>
<sequence length="135" mass="14140">MDAAIRAPQADTVQGPNDLAVLASSAVLVSATPEHRRSPCLCPSFSSSHSLASVSPSNFSLMPREPPPASLDFAALASDPSIFSVPRLSASCRPRCHWTAPLQEVAPSGPCLRPEPPALDASCLDPAVPEAKCRR</sequence>
<keyword evidence="2" id="KW-1185">Reference proteome</keyword>
<dbReference type="EnsemblPlants" id="TuG1812G0300002203.01.T01">
    <property type="protein sequence ID" value="TuG1812G0300002203.01.T01"/>
    <property type="gene ID" value="TuG1812G0300002203.01"/>
</dbReference>
<reference evidence="1" key="3">
    <citation type="submission" date="2022-06" db="UniProtKB">
        <authorList>
            <consortium name="EnsemblPlants"/>
        </authorList>
    </citation>
    <scope>IDENTIFICATION</scope>
</reference>
<dbReference type="AlphaFoldDB" id="A0A8R7PSL3"/>
<evidence type="ECO:0000313" key="2">
    <source>
        <dbReference type="Proteomes" id="UP000015106"/>
    </source>
</evidence>
<name>A0A8R7PSL3_TRIUA</name>
<dbReference type="Gramene" id="TuG1812G0300002203.01.T01">
    <property type="protein sequence ID" value="TuG1812G0300002203.01.T01"/>
    <property type="gene ID" value="TuG1812G0300002203.01"/>
</dbReference>
<reference evidence="1" key="2">
    <citation type="submission" date="2018-03" db="EMBL/GenBank/DDBJ databases">
        <title>The Triticum urartu genome reveals the dynamic nature of wheat genome evolution.</title>
        <authorList>
            <person name="Ling H."/>
            <person name="Ma B."/>
            <person name="Shi X."/>
            <person name="Liu H."/>
            <person name="Dong L."/>
            <person name="Sun H."/>
            <person name="Cao Y."/>
            <person name="Gao Q."/>
            <person name="Zheng S."/>
            <person name="Li Y."/>
            <person name="Yu Y."/>
            <person name="Du H."/>
            <person name="Qi M."/>
            <person name="Li Y."/>
            <person name="Yu H."/>
            <person name="Cui Y."/>
            <person name="Wang N."/>
            <person name="Chen C."/>
            <person name="Wu H."/>
            <person name="Zhao Y."/>
            <person name="Zhang J."/>
            <person name="Li Y."/>
            <person name="Zhou W."/>
            <person name="Zhang B."/>
            <person name="Hu W."/>
            <person name="Eijk M."/>
            <person name="Tang J."/>
            <person name="Witsenboer H."/>
            <person name="Zhao S."/>
            <person name="Li Z."/>
            <person name="Zhang A."/>
            <person name="Wang D."/>
            <person name="Liang C."/>
        </authorList>
    </citation>
    <scope>NUCLEOTIDE SEQUENCE [LARGE SCALE GENOMIC DNA]</scope>
    <source>
        <strain evidence="1">cv. G1812</strain>
    </source>
</reference>
<dbReference type="Proteomes" id="UP000015106">
    <property type="component" value="Chromosome 3"/>
</dbReference>
<reference evidence="2" key="1">
    <citation type="journal article" date="2013" name="Nature">
        <title>Draft genome of the wheat A-genome progenitor Triticum urartu.</title>
        <authorList>
            <person name="Ling H.Q."/>
            <person name="Zhao S."/>
            <person name="Liu D."/>
            <person name="Wang J."/>
            <person name="Sun H."/>
            <person name="Zhang C."/>
            <person name="Fan H."/>
            <person name="Li D."/>
            <person name="Dong L."/>
            <person name="Tao Y."/>
            <person name="Gao C."/>
            <person name="Wu H."/>
            <person name="Li Y."/>
            <person name="Cui Y."/>
            <person name="Guo X."/>
            <person name="Zheng S."/>
            <person name="Wang B."/>
            <person name="Yu K."/>
            <person name="Liang Q."/>
            <person name="Yang W."/>
            <person name="Lou X."/>
            <person name="Chen J."/>
            <person name="Feng M."/>
            <person name="Jian J."/>
            <person name="Zhang X."/>
            <person name="Luo G."/>
            <person name="Jiang Y."/>
            <person name="Liu J."/>
            <person name="Wang Z."/>
            <person name="Sha Y."/>
            <person name="Zhang B."/>
            <person name="Wu H."/>
            <person name="Tang D."/>
            <person name="Shen Q."/>
            <person name="Xue P."/>
            <person name="Zou S."/>
            <person name="Wang X."/>
            <person name="Liu X."/>
            <person name="Wang F."/>
            <person name="Yang Y."/>
            <person name="An X."/>
            <person name="Dong Z."/>
            <person name="Zhang K."/>
            <person name="Zhang X."/>
            <person name="Luo M.C."/>
            <person name="Dvorak J."/>
            <person name="Tong Y."/>
            <person name="Wang J."/>
            <person name="Yang H."/>
            <person name="Li Z."/>
            <person name="Wang D."/>
            <person name="Zhang A."/>
            <person name="Wang J."/>
        </authorList>
    </citation>
    <scope>NUCLEOTIDE SEQUENCE</scope>
    <source>
        <strain evidence="2">cv. G1812</strain>
    </source>
</reference>